<feature type="compositionally biased region" description="Polar residues" evidence="1">
    <location>
        <begin position="224"/>
        <end position="237"/>
    </location>
</feature>
<dbReference type="OrthoDB" id="5431298at2759"/>
<dbReference type="EMBL" id="JAPZBU010000006">
    <property type="protein sequence ID" value="KAJ5396770.1"/>
    <property type="molecule type" value="Genomic_DNA"/>
</dbReference>
<feature type="region of interest" description="Disordered" evidence="1">
    <location>
        <begin position="181"/>
        <end position="278"/>
    </location>
</feature>
<dbReference type="AlphaFoldDB" id="A0A9W9W155"/>
<evidence type="ECO:0000313" key="4">
    <source>
        <dbReference type="Proteomes" id="UP001147747"/>
    </source>
</evidence>
<dbReference type="RefSeq" id="XP_056488822.1">
    <property type="nucleotide sequence ID" value="XM_056629520.1"/>
</dbReference>
<keyword evidence="2" id="KW-0472">Membrane</keyword>
<sequence length="540" mass="56400">MLGLQQAGRTCTDGKQWYVCNAGPYTGCCSVDPCSDGVCPDEDSITTTKKVTTTSTSKSTSATLSTAETTTAVEETTSSSSSKTTSEASSEATSVATSSTASILSTSTSTSSATYSTTSAESAATLTSAVSASQTAVSTSSSHHSNSGMIGGVVGAAIAAILLALLLYFCIKRRRAKVKIKMHRSVSTQSLRAQDQTSTTKKSPSSSATALVATAKESPHSAASPASKTETSKSSLGNEIYHDYQSGPPSTLSSLTLSTLSNSNGPPTPPSKSSTSLAPLIIPTESPQSHLHHSLTPHVPELSDTGFRRQRAELPAQPQSELINQQWNNLNANSSLVSDQYPHGGLRKVGISEYTGRSFHTRDGVQNSGTDLISRNTARKIVTRDGVVMGANLDRMSSIDEVDVETPSPTPTATPLSPRTKFSGRYKKSSRSGTPVKSASASSGLGSSAGTPNQHVMSFMEYDAPSEMLELRGGGGDWSSDSESGRRNVKAQAERDASGALDVRNRGVEMDVLSEGQVGSKISGDRRGSSGWKKIKEDDG</sequence>
<feature type="compositionally biased region" description="Low complexity" evidence="1">
    <location>
        <begin position="246"/>
        <end position="278"/>
    </location>
</feature>
<dbReference type="GeneID" id="81368500"/>
<feature type="region of interest" description="Disordered" evidence="1">
    <location>
        <begin position="470"/>
        <end position="540"/>
    </location>
</feature>
<evidence type="ECO:0000313" key="3">
    <source>
        <dbReference type="EMBL" id="KAJ5396770.1"/>
    </source>
</evidence>
<keyword evidence="2" id="KW-0812">Transmembrane</keyword>
<name>A0A9W9W155_9EURO</name>
<keyword evidence="2" id="KW-1133">Transmembrane helix</keyword>
<keyword evidence="4" id="KW-1185">Reference proteome</keyword>
<organism evidence="3 4">
    <name type="scientific">Penicillium cosmopolitanum</name>
    <dbReference type="NCBI Taxonomy" id="1131564"/>
    <lineage>
        <taxon>Eukaryota</taxon>
        <taxon>Fungi</taxon>
        <taxon>Dikarya</taxon>
        <taxon>Ascomycota</taxon>
        <taxon>Pezizomycotina</taxon>
        <taxon>Eurotiomycetes</taxon>
        <taxon>Eurotiomycetidae</taxon>
        <taxon>Eurotiales</taxon>
        <taxon>Aspergillaceae</taxon>
        <taxon>Penicillium</taxon>
    </lineage>
</organism>
<evidence type="ECO:0000256" key="2">
    <source>
        <dbReference type="SAM" id="Phobius"/>
    </source>
</evidence>
<gene>
    <name evidence="3" type="ORF">N7509_004883</name>
</gene>
<feature type="compositionally biased region" description="Basic and acidic residues" evidence="1">
    <location>
        <begin position="523"/>
        <end position="540"/>
    </location>
</feature>
<proteinExistence type="predicted"/>
<reference evidence="3" key="2">
    <citation type="journal article" date="2023" name="IMA Fungus">
        <title>Comparative genomic study of the Penicillium genus elucidates a diverse pangenome and 15 lateral gene transfer events.</title>
        <authorList>
            <person name="Petersen C."/>
            <person name="Sorensen T."/>
            <person name="Nielsen M.R."/>
            <person name="Sondergaard T.E."/>
            <person name="Sorensen J.L."/>
            <person name="Fitzpatrick D.A."/>
            <person name="Frisvad J.C."/>
            <person name="Nielsen K.L."/>
        </authorList>
    </citation>
    <scope>NUCLEOTIDE SEQUENCE</scope>
    <source>
        <strain evidence="3">IBT 29677</strain>
    </source>
</reference>
<dbReference type="Proteomes" id="UP001147747">
    <property type="component" value="Unassembled WGS sequence"/>
</dbReference>
<feature type="compositionally biased region" description="Polar residues" evidence="1">
    <location>
        <begin position="185"/>
        <end position="196"/>
    </location>
</feature>
<protein>
    <submittedName>
        <fullName evidence="3">Uncharacterized protein</fullName>
    </submittedName>
</protein>
<feature type="compositionally biased region" description="Low complexity" evidence="1">
    <location>
        <begin position="411"/>
        <end position="420"/>
    </location>
</feature>
<comment type="caution">
    <text evidence="3">The sequence shown here is derived from an EMBL/GenBank/DDBJ whole genome shotgun (WGS) entry which is preliminary data.</text>
</comment>
<accession>A0A9W9W155</accession>
<reference evidence="3" key="1">
    <citation type="submission" date="2022-12" db="EMBL/GenBank/DDBJ databases">
        <authorList>
            <person name="Petersen C."/>
        </authorList>
    </citation>
    <scope>NUCLEOTIDE SEQUENCE</scope>
    <source>
        <strain evidence="3">IBT 29677</strain>
    </source>
</reference>
<feature type="region of interest" description="Disordered" evidence="1">
    <location>
        <begin position="399"/>
        <end position="452"/>
    </location>
</feature>
<feature type="compositionally biased region" description="Low complexity" evidence="1">
    <location>
        <begin position="438"/>
        <end position="450"/>
    </location>
</feature>
<feature type="compositionally biased region" description="Basic and acidic residues" evidence="1">
    <location>
        <begin position="492"/>
        <end position="509"/>
    </location>
</feature>
<feature type="compositionally biased region" description="Low complexity" evidence="1">
    <location>
        <begin position="197"/>
        <end position="210"/>
    </location>
</feature>
<evidence type="ECO:0000256" key="1">
    <source>
        <dbReference type="SAM" id="MobiDB-lite"/>
    </source>
</evidence>
<feature type="region of interest" description="Disordered" evidence="1">
    <location>
        <begin position="57"/>
        <end position="92"/>
    </location>
</feature>
<feature type="transmembrane region" description="Helical" evidence="2">
    <location>
        <begin position="149"/>
        <end position="171"/>
    </location>
</feature>